<dbReference type="eggNOG" id="ENOG502RRE8">
    <property type="taxonomic scope" value="Eukaryota"/>
</dbReference>
<dbReference type="SUPFAM" id="SSF50978">
    <property type="entry name" value="WD40 repeat-like"/>
    <property type="match status" value="1"/>
</dbReference>
<accession>A0A1Y5I9I8</accession>
<feature type="repeat" description="WD" evidence="1">
    <location>
        <begin position="87"/>
        <end position="128"/>
    </location>
</feature>
<dbReference type="InterPro" id="IPR015943">
    <property type="entry name" value="WD40/YVTN_repeat-like_dom_sf"/>
</dbReference>
<protein>
    <submittedName>
        <fullName evidence="2">WD-repeat protein</fullName>
    </submittedName>
</protein>
<dbReference type="SMART" id="SM00320">
    <property type="entry name" value="WD40"/>
    <property type="match status" value="3"/>
</dbReference>
<organism evidence="2">
    <name type="scientific">Ostreococcus tauri</name>
    <name type="common">Marine green alga</name>
    <dbReference type="NCBI Taxonomy" id="70448"/>
    <lineage>
        <taxon>Eukaryota</taxon>
        <taxon>Viridiplantae</taxon>
        <taxon>Chlorophyta</taxon>
        <taxon>Mamiellophyceae</taxon>
        <taxon>Mamiellales</taxon>
        <taxon>Bathycoccaceae</taxon>
        <taxon>Ostreococcus</taxon>
    </lineage>
</organism>
<name>A0A1Y5I9I8_OSTTA</name>
<sequence length="375" mass="39525">MTTGDASTPRVIVQGAVEGAKHVSLSNICHGRTFDCAFAPRERWESVRGAHFDEILVTCGEDGAGRVFGVRAGDNDGIVTLERMGAARGHTEEVVRVSCARASGRFATGSADGTCALWSLEATGELKAETRFEGHPGEVYGIAWLGEGTGADGLATCSETEVFRWDVERGTLVEKAGEREAMDSVSESAATPERWRPGYLFSMAHGGGMLACGCSDGVVRIYSDGKSNRFGALVVELPVHPNAIVGSTCFVGDGLGLISVGLDGTVVITDTRMWRTVRRVTSDSQLTSACEVGLGSEWFAIVGRSGIVRTLSAFGDSNPKCTLEAKDPVPLYCVASNERGTMLACAGAGVPSKTPALAAAFATKRPDPSRLDLFY</sequence>
<dbReference type="EMBL" id="KZ155790">
    <property type="protein sequence ID" value="OUS45337.1"/>
    <property type="molecule type" value="Genomic_DNA"/>
</dbReference>
<gene>
    <name evidence="2" type="ORF">BE221DRAFT_76645</name>
</gene>
<dbReference type="InterPro" id="IPR001680">
    <property type="entry name" value="WD40_rpt"/>
</dbReference>
<dbReference type="Proteomes" id="UP000195557">
    <property type="component" value="Unassembled WGS sequence"/>
</dbReference>
<dbReference type="PANTHER" id="PTHR19879">
    <property type="entry name" value="TRANSCRIPTION INITIATION FACTOR TFIID"/>
    <property type="match status" value="1"/>
</dbReference>
<dbReference type="PROSITE" id="PS50082">
    <property type="entry name" value="WD_REPEATS_2"/>
    <property type="match status" value="1"/>
</dbReference>
<evidence type="ECO:0000256" key="1">
    <source>
        <dbReference type="PROSITE-ProRule" id="PRU00221"/>
    </source>
</evidence>
<evidence type="ECO:0000313" key="2">
    <source>
        <dbReference type="EMBL" id="OUS45337.1"/>
    </source>
</evidence>
<dbReference type="Gene3D" id="2.130.10.10">
    <property type="entry name" value="YVTN repeat-like/Quinoprotein amine dehydrogenase"/>
    <property type="match status" value="1"/>
</dbReference>
<dbReference type="AlphaFoldDB" id="A0A1Y5I9I8"/>
<dbReference type="Pfam" id="PF00400">
    <property type="entry name" value="WD40"/>
    <property type="match status" value="1"/>
</dbReference>
<reference evidence="2" key="1">
    <citation type="submission" date="2017-04" db="EMBL/GenBank/DDBJ databases">
        <title>Population genomics of picophytoplankton unveils novel chromosome hypervariability.</title>
        <authorList>
            <consortium name="DOE Joint Genome Institute"/>
            <person name="Blanc-Mathieu R."/>
            <person name="Krasovec M."/>
            <person name="Hebrard M."/>
            <person name="Yau S."/>
            <person name="Desgranges E."/>
            <person name="Martin J."/>
            <person name="Schackwitz W."/>
            <person name="Kuo A."/>
            <person name="Salin G."/>
            <person name="Donnadieu C."/>
            <person name="Desdevises Y."/>
            <person name="Sanchez-Ferandin S."/>
            <person name="Moreau H."/>
            <person name="Rivals E."/>
            <person name="Grigoriev I.V."/>
            <person name="Grimsley N."/>
            <person name="Eyre-Walker A."/>
            <person name="Piganeau G."/>
        </authorList>
    </citation>
    <scope>NUCLEOTIDE SEQUENCE [LARGE SCALE GENOMIC DNA]</scope>
    <source>
        <strain evidence="2">RCC 1115</strain>
    </source>
</reference>
<keyword evidence="1" id="KW-0853">WD repeat</keyword>
<dbReference type="InterPro" id="IPR036322">
    <property type="entry name" value="WD40_repeat_dom_sf"/>
</dbReference>
<proteinExistence type="predicted"/>
<dbReference type="PANTHER" id="PTHR19879:SF9">
    <property type="entry name" value="TRANSCRIPTION INITIATION FACTOR TFIID SUBUNIT 5"/>
    <property type="match status" value="1"/>
</dbReference>